<name>A0A1G9LNA5_9SPHI</name>
<organism evidence="1 2">
    <name type="scientific">Daejeonella rubra</name>
    <dbReference type="NCBI Taxonomy" id="990371"/>
    <lineage>
        <taxon>Bacteria</taxon>
        <taxon>Pseudomonadati</taxon>
        <taxon>Bacteroidota</taxon>
        <taxon>Sphingobacteriia</taxon>
        <taxon>Sphingobacteriales</taxon>
        <taxon>Sphingobacteriaceae</taxon>
        <taxon>Daejeonella</taxon>
    </lineage>
</organism>
<evidence type="ECO:0000313" key="2">
    <source>
        <dbReference type="Proteomes" id="UP000199226"/>
    </source>
</evidence>
<gene>
    <name evidence="1" type="ORF">SAMN05421813_10113</name>
</gene>
<protein>
    <submittedName>
        <fullName evidence="1">Uncharacterized protein</fullName>
    </submittedName>
</protein>
<reference evidence="2" key="1">
    <citation type="submission" date="2016-10" db="EMBL/GenBank/DDBJ databases">
        <authorList>
            <person name="Varghese N."/>
            <person name="Submissions S."/>
        </authorList>
    </citation>
    <scope>NUCLEOTIDE SEQUENCE [LARGE SCALE GENOMIC DNA]</scope>
    <source>
        <strain evidence="2">DSM 24536</strain>
    </source>
</reference>
<evidence type="ECO:0000313" key="1">
    <source>
        <dbReference type="EMBL" id="SDL63406.1"/>
    </source>
</evidence>
<dbReference type="EMBL" id="FNHH01000001">
    <property type="protein sequence ID" value="SDL63406.1"/>
    <property type="molecule type" value="Genomic_DNA"/>
</dbReference>
<accession>A0A1G9LNA5</accession>
<keyword evidence="2" id="KW-1185">Reference proteome</keyword>
<dbReference type="Proteomes" id="UP000199226">
    <property type="component" value="Unassembled WGS sequence"/>
</dbReference>
<proteinExistence type="predicted"/>
<sequence>MLFILTSCGQKGGDDPGPNEQLSFVKYIKALRDTVNTSEQNKDLRSVLLDNGISSTKIYVKDSLHLKFNFWQAKVLEIIDKQATVEVNFGITLDQANRSAQKSIVLSSLMDQSDKAIIEGIKAGDQVKISGIFIEKKGFIDIDNYSDYKFSKNVFDNPEFKIKITAIEKL</sequence>
<dbReference type="AlphaFoldDB" id="A0A1G9LNA5"/>